<proteinExistence type="predicted"/>
<evidence type="ECO:0000313" key="3">
    <source>
        <dbReference type="Proteomes" id="UP001596056"/>
    </source>
</evidence>
<feature type="region of interest" description="Disordered" evidence="1">
    <location>
        <begin position="1"/>
        <end position="35"/>
    </location>
</feature>
<evidence type="ECO:0000256" key="1">
    <source>
        <dbReference type="SAM" id="MobiDB-lite"/>
    </source>
</evidence>
<dbReference type="EMBL" id="JBHSNA010000010">
    <property type="protein sequence ID" value="MFC5567042.1"/>
    <property type="molecule type" value="Genomic_DNA"/>
</dbReference>
<protein>
    <submittedName>
        <fullName evidence="2">Uncharacterized protein</fullName>
    </submittedName>
</protein>
<keyword evidence="3" id="KW-1185">Reference proteome</keyword>
<comment type="caution">
    <text evidence="2">The sequence shown here is derived from an EMBL/GenBank/DDBJ whole genome shotgun (WGS) entry which is preliminary data.</text>
</comment>
<accession>A0ABW0SE48</accession>
<dbReference type="RefSeq" id="WP_377110106.1">
    <property type="nucleotide sequence ID" value="NZ_JBHSNA010000010.1"/>
</dbReference>
<gene>
    <name evidence="2" type="ORF">ACFPOC_11545</name>
</gene>
<reference evidence="3" key="1">
    <citation type="journal article" date="2019" name="Int. J. Syst. Evol. Microbiol.">
        <title>The Global Catalogue of Microorganisms (GCM) 10K type strain sequencing project: providing services to taxonomists for standard genome sequencing and annotation.</title>
        <authorList>
            <consortium name="The Broad Institute Genomics Platform"/>
            <consortium name="The Broad Institute Genome Sequencing Center for Infectious Disease"/>
            <person name="Wu L."/>
            <person name="Ma J."/>
        </authorList>
    </citation>
    <scope>NUCLEOTIDE SEQUENCE [LARGE SCALE GENOMIC DNA]</scope>
    <source>
        <strain evidence="3">KACC 11588</strain>
    </source>
</reference>
<dbReference type="Proteomes" id="UP001596056">
    <property type="component" value="Unassembled WGS sequence"/>
</dbReference>
<name>A0ABW0SE48_9RHOB</name>
<evidence type="ECO:0000313" key="2">
    <source>
        <dbReference type="EMBL" id="MFC5567042.1"/>
    </source>
</evidence>
<sequence>MDQHEGDAGPSRQMGQERPERLQPSGRGAKANDQVTLDLRGGYRFGRLGNWDIHGTAPRVKIASHEADCQARRKRRSLLQYHGRLMLS</sequence>
<organism evidence="2 3">
    <name type="scientific">Rubellimicrobium aerolatum</name>
    <dbReference type="NCBI Taxonomy" id="490979"/>
    <lineage>
        <taxon>Bacteria</taxon>
        <taxon>Pseudomonadati</taxon>
        <taxon>Pseudomonadota</taxon>
        <taxon>Alphaproteobacteria</taxon>
        <taxon>Rhodobacterales</taxon>
        <taxon>Roseobacteraceae</taxon>
        <taxon>Rubellimicrobium</taxon>
    </lineage>
</organism>